<accession>A0A803QN42</accession>
<name>A0A803QN42_CANSA</name>
<dbReference type="AlphaFoldDB" id="A0A803QN42"/>
<protein>
    <recommendedName>
        <fullName evidence="2">Putative plant transposon protein domain-containing protein</fullName>
    </recommendedName>
</protein>
<evidence type="ECO:0000313" key="4">
    <source>
        <dbReference type="Proteomes" id="UP000596661"/>
    </source>
</evidence>
<evidence type="ECO:0000313" key="3">
    <source>
        <dbReference type="EnsemblPlants" id="cds.evm.model.10.274"/>
    </source>
</evidence>
<dbReference type="PANTHER" id="PTHR46890">
    <property type="entry name" value="NON-LTR RETROLELEMENT REVERSE TRANSCRIPTASE-LIKE PROTEIN-RELATED"/>
    <property type="match status" value="1"/>
</dbReference>
<feature type="region of interest" description="Disordered" evidence="1">
    <location>
        <begin position="162"/>
        <end position="188"/>
    </location>
</feature>
<reference evidence="3" key="1">
    <citation type="submission" date="2021-03" db="UniProtKB">
        <authorList>
            <consortium name="EnsemblPlants"/>
        </authorList>
    </citation>
    <scope>IDENTIFICATION</scope>
</reference>
<organism evidence="3 4">
    <name type="scientific">Cannabis sativa</name>
    <name type="common">Hemp</name>
    <name type="synonym">Marijuana</name>
    <dbReference type="NCBI Taxonomy" id="3483"/>
    <lineage>
        <taxon>Eukaryota</taxon>
        <taxon>Viridiplantae</taxon>
        <taxon>Streptophyta</taxon>
        <taxon>Embryophyta</taxon>
        <taxon>Tracheophyta</taxon>
        <taxon>Spermatophyta</taxon>
        <taxon>Magnoliopsida</taxon>
        <taxon>eudicotyledons</taxon>
        <taxon>Gunneridae</taxon>
        <taxon>Pentapetalae</taxon>
        <taxon>rosids</taxon>
        <taxon>fabids</taxon>
        <taxon>Rosales</taxon>
        <taxon>Cannabaceae</taxon>
        <taxon>Cannabis</taxon>
    </lineage>
</organism>
<dbReference type="EMBL" id="UZAU01000789">
    <property type="status" value="NOT_ANNOTATED_CDS"/>
    <property type="molecule type" value="Genomic_DNA"/>
</dbReference>
<evidence type="ECO:0000259" key="2">
    <source>
        <dbReference type="Pfam" id="PF20167"/>
    </source>
</evidence>
<evidence type="ECO:0000256" key="1">
    <source>
        <dbReference type="SAM" id="MobiDB-lite"/>
    </source>
</evidence>
<dbReference type="PANTHER" id="PTHR46890:SF48">
    <property type="entry name" value="RNA-DIRECTED DNA POLYMERASE"/>
    <property type="match status" value="1"/>
</dbReference>
<dbReference type="EnsemblPlants" id="evm.model.10.274">
    <property type="protein sequence ID" value="cds.evm.model.10.274"/>
    <property type="gene ID" value="evm.TU.10.274"/>
</dbReference>
<dbReference type="InterPro" id="IPR052343">
    <property type="entry name" value="Retrotransposon-Effector_Assoc"/>
</dbReference>
<proteinExistence type="predicted"/>
<dbReference type="Proteomes" id="UP000596661">
    <property type="component" value="Unassembled WGS sequence"/>
</dbReference>
<feature type="compositionally biased region" description="Low complexity" evidence="1">
    <location>
        <begin position="162"/>
        <end position="183"/>
    </location>
</feature>
<keyword evidence="4" id="KW-1185">Reference proteome</keyword>
<dbReference type="Pfam" id="PF20167">
    <property type="entry name" value="Transposase_32"/>
    <property type="match status" value="1"/>
</dbReference>
<dbReference type="Gramene" id="evm.model.10.274">
    <property type="protein sequence ID" value="cds.evm.model.10.274"/>
    <property type="gene ID" value="evm.TU.10.274"/>
</dbReference>
<sequence length="482" mass="54214">MHPDKSPGPGGMSPAFCQKCWTIVGSNVVSMVQRFFSTGDFEDKCNEANMVLIPKKKQPDCMADLRPIALCNVLYKVITKVMSNRMKLLMDKIVAETQSAFIPRWLITDNIMVSLGQQVMRRLTYSKSLLSSSLCRVMGKRAYQKSLKVILSSYTVPPSPSLSPTLSGSVHPSSGPDSQVGSSSKRKDVHSCKASLFKKPRVSAPESSPISSPPFYSHDKLLCFQENVCCRPLWPEYRVKLRNFSKIRELIVSRKWERTVSYLLQPNVNLVSEFYANLDENIVNENSEYKYQAYIQGTWFRCAPSTISLVLEIPRLAKLTFTNNYKPSFKEIRAKITSQPDFVLNGKELPVNVLSEFYRVLHKIALSNWWASSHVSTVNYNTGRRFLFALGTGVSIDLPSLMYTRIVDCAKAKWVKHTLPYPSLGRFEQGVVSVLTAMSEVLKSLEFVPSSNAAQFESSSSKELPQHVPMSAELALFPMTPV</sequence>
<dbReference type="InterPro" id="IPR046796">
    <property type="entry name" value="Transposase_32_dom"/>
</dbReference>
<feature type="domain" description="Putative plant transposon protein" evidence="2">
    <location>
        <begin position="253"/>
        <end position="424"/>
    </location>
</feature>